<dbReference type="PANTHER" id="PTHR30203">
    <property type="entry name" value="OUTER MEMBRANE CATION EFFLUX PROTEIN"/>
    <property type="match status" value="1"/>
</dbReference>
<organism evidence="3 4">
    <name type="scientific">Parabacteroides absconsus</name>
    <dbReference type="NCBI Taxonomy" id="2951805"/>
    <lineage>
        <taxon>Bacteria</taxon>
        <taxon>Pseudomonadati</taxon>
        <taxon>Bacteroidota</taxon>
        <taxon>Bacteroidia</taxon>
        <taxon>Bacteroidales</taxon>
        <taxon>Tannerellaceae</taxon>
        <taxon>Parabacteroides</taxon>
    </lineage>
</organism>
<comment type="similarity">
    <text evidence="1">Belongs to the outer membrane factor (OMF) (TC 1.B.17) family.</text>
</comment>
<evidence type="ECO:0000256" key="2">
    <source>
        <dbReference type="SAM" id="Coils"/>
    </source>
</evidence>
<feature type="coiled-coil region" evidence="2">
    <location>
        <begin position="179"/>
        <end position="206"/>
    </location>
</feature>
<dbReference type="EMBL" id="CP146284">
    <property type="protein sequence ID" value="WWV66994.1"/>
    <property type="molecule type" value="Genomic_DNA"/>
</dbReference>
<keyword evidence="2" id="KW-0175">Coiled coil</keyword>
<reference evidence="3 4" key="1">
    <citation type="submission" date="2024-02" db="EMBL/GenBank/DDBJ databases">
        <title>Whole genome sequencing of Parabacteroides sp. AD58.</title>
        <authorList>
            <person name="Chaplin A.V."/>
            <person name="Pikina A.P."/>
            <person name="Sokolova S.R."/>
            <person name="Korostin D.O."/>
            <person name="Efimov B.A."/>
        </authorList>
    </citation>
    <scope>NUCLEOTIDE SEQUENCE [LARGE SCALE GENOMIC DNA]</scope>
    <source>
        <strain evidence="3 4">AD58</strain>
    </source>
</reference>
<dbReference type="Pfam" id="PF02321">
    <property type="entry name" value="OEP"/>
    <property type="match status" value="2"/>
</dbReference>
<dbReference type="InterPro" id="IPR010131">
    <property type="entry name" value="MdtP/NodT-like"/>
</dbReference>
<dbReference type="SUPFAM" id="SSF56954">
    <property type="entry name" value="Outer membrane efflux proteins (OEP)"/>
    <property type="match status" value="1"/>
</dbReference>
<accession>A0ABZ2ILV7</accession>
<dbReference type="Proteomes" id="UP001320603">
    <property type="component" value="Chromosome"/>
</dbReference>
<evidence type="ECO:0000313" key="3">
    <source>
        <dbReference type="EMBL" id="WWV66994.1"/>
    </source>
</evidence>
<keyword evidence="4" id="KW-1185">Reference proteome</keyword>
<protein>
    <submittedName>
        <fullName evidence="3">TolC family protein</fullName>
    </submittedName>
</protein>
<sequence>MKRMMILSLFTSVCLSVYGQEITQQRVTLQEAEQCFMTNNLQLLAAHYEISKADAAIIQARLFENPVISFEQNVYNRLNGRYFDFGKDGQTAVELEQLIYIAGQYNNRIKLEKANKEIAQYQFEEVVRTLRSELKKDFIRLFYAIQSQQIYETEISSLAKVIETVGQQHEQGNISLLERTRLEALLLSLQKDKNELSSQIIDLQAAVKLLMGMPADQPLVPFLNESFLPSVDLKHIPFSDLLEFMQVRPDVKLAEAQIQTSVANQKLQKSLAFPEVSIKGTYDKAGNFINNYWAIGVNVSIPIFNRNQGNIKAARFAVKQSHKQEEQARREAENELFSTYSRLDKALELYKKTNCELTDRLSEIIRGVNQNFLKRNISLLEFIDYYNSYKEIYLQMNQIKQDLFLAVEDINIVTDHNVFVY</sequence>
<dbReference type="PANTHER" id="PTHR30203:SF23">
    <property type="entry name" value="OUTER MEMBRANE EFFLUX PROTEIN"/>
    <property type="match status" value="1"/>
</dbReference>
<name>A0ABZ2ILV7_9BACT</name>
<dbReference type="InterPro" id="IPR003423">
    <property type="entry name" value="OMP_efflux"/>
</dbReference>
<proteinExistence type="inferred from homology"/>
<evidence type="ECO:0000256" key="1">
    <source>
        <dbReference type="ARBA" id="ARBA00007613"/>
    </source>
</evidence>
<evidence type="ECO:0000313" key="4">
    <source>
        <dbReference type="Proteomes" id="UP001320603"/>
    </source>
</evidence>
<dbReference type="Gene3D" id="1.20.1600.10">
    <property type="entry name" value="Outer membrane efflux proteins (OEP)"/>
    <property type="match status" value="1"/>
</dbReference>
<dbReference type="RefSeq" id="WP_251966381.1">
    <property type="nucleotide sequence ID" value="NZ_CP146284.1"/>
</dbReference>
<gene>
    <name evidence="3" type="ORF">NEE14_003110</name>
</gene>